<feature type="compositionally biased region" description="Low complexity" evidence="1">
    <location>
        <begin position="145"/>
        <end position="166"/>
    </location>
</feature>
<dbReference type="EMBL" id="MCFD01000014">
    <property type="protein sequence ID" value="ORX66699.1"/>
    <property type="molecule type" value="Genomic_DNA"/>
</dbReference>
<feature type="compositionally biased region" description="Polar residues" evidence="1">
    <location>
        <begin position="168"/>
        <end position="177"/>
    </location>
</feature>
<keyword evidence="3" id="KW-1185">Reference proteome</keyword>
<feature type="region of interest" description="Disordered" evidence="1">
    <location>
        <begin position="66"/>
        <end position="85"/>
    </location>
</feature>
<dbReference type="GeneID" id="63808484"/>
<reference evidence="2 3" key="1">
    <citation type="submission" date="2016-07" db="EMBL/GenBank/DDBJ databases">
        <title>Pervasive Adenine N6-methylation of Active Genes in Fungi.</title>
        <authorList>
            <consortium name="DOE Joint Genome Institute"/>
            <person name="Mondo S.J."/>
            <person name="Dannebaum R.O."/>
            <person name="Kuo R.C."/>
            <person name="Labutti K."/>
            <person name="Haridas S."/>
            <person name="Kuo A."/>
            <person name="Salamov A."/>
            <person name="Ahrendt S.R."/>
            <person name="Lipzen A."/>
            <person name="Sullivan W."/>
            <person name="Andreopoulos W.B."/>
            <person name="Clum A."/>
            <person name="Lindquist E."/>
            <person name="Daum C."/>
            <person name="Ramamoorthy G.K."/>
            <person name="Gryganskyi A."/>
            <person name="Culley D."/>
            <person name="Magnuson J.K."/>
            <person name="James T.Y."/>
            <person name="O'Malley M.A."/>
            <person name="Stajich J.E."/>
            <person name="Spatafora J.W."/>
            <person name="Visel A."/>
            <person name="Grigoriev I.V."/>
        </authorList>
    </citation>
    <scope>NUCLEOTIDE SEQUENCE [LARGE SCALE GENOMIC DNA]</scope>
    <source>
        <strain evidence="2 3">ATCC 12442</strain>
    </source>
</reference>
<feature type="region of interest" description="Disordered" evidence="1">
    <location>
        <begin position="90"/>
        <end position="270"/>
    </location>
</feature>
<comment type="caution">
    <text evidence="2">The sequence shown here is derived from an EMBL/GenBank/DDBJ whole genome shotgun (WGS) entry which is preliminary data.</text>
</comment>
<evidence type="ECO:0000313" key="3">
    <source>
        <dbReference type="Proteomes" id="UP000193922"/>
    </source>
</evidence>
<dbReference type="AlphaFoldDB" id="A0A1Y1VZL7"/>
<name>A0A1Y1VZL7_9FUNG</name>
<evidence type="ECO:0000313" key="2">
    <source>
        <dbReference type="EMBL" id="ORX66699.1"/>
    </source>
</evidence>
<dbReference type="RefSeq" id="XP_040740658.1">
    <property type="nucleotide sequence ID" value="XM_040891836.1"/>
</dbReference>
<accession>A0A1Y1VZL7</accession>
<gene>
    <name evidence="2" type="ORF">DL89DRAFT_58422</name>
</gene>
<feature type="compositionally biased region" description="Pro residues" evidence="1">
    <location>
        <begin position="131"/>
        <end position="142"/>
    </location>
</feature>
<organism evidence="2 3">
    <name type="scientific">Linderina pennispora</name>
    <dbReference type="NCBI Taxonomy" id="61395"/>
    <lineage>
        <taxon>Eukaryota</taxon>
        <taxon>Fungi</taxon>
        <taxon>Fungi incertae sedis</taxon>
        <taxon>Zoopagomycota</taxon>
        <taxon>Kickxellomycotina</taxon>
        <taxon>Kickxellomycetes</taxon>
        <taxon>Kickxellales</taxon>
        <taxon>Kickxellaceae</taxon>
        <taxon>Linderina</taxon>
    </lineage>
</organism>
<proteinExistence type="predicted"/>
<evidence type="ECO:0000256" key="1">
    <source>
        <dbReference type="SAM" id="MobiDB-lite"/>
    </source>
</evidence>
<feature type="compositionally biased region" description="Polar residues" evidence="1">
    <location>
        <begin position="202"/>
        <end position="222"/>
    </location>
</feature>
<dbReference type="Proteomes" id="UP000193922">
    <property type="component" value="Unassembled WGS sequence"/>
</dbReference>
<protein>
    <submittedName>
        <fullName evidence="2">Uncharacterized protein</fullName>
    </submittedName>
</protein>
<sequence>MPASPSVRIGSPIGDVSVSLSPVVGLHPSNPFVGPRRRASIGVMSMHEMEGVEQSGLLNRLDDIVGNDSNHMHSPAAQSASIDDVSFDEIDAPTETGRPRILRSRLPTSFFFDPTEGKQDQTPPSKSLPGKPLPTPPPPKKSPPSKKTQSLDQHSVPKVFKSPVVVQPTGNPSPVFTSSSGSGGGEVQQPNVTAPPVPPMRQAQQSKPEMQQVSRPEMQQVSRPEMQQRPQEPARQPLVGHSPVVQEPVSRETADADSYGAVDPSQPGAD</sequence>